<dbReference type="EMBL" id="AP023420">
    <property type="protein sequence ID" value="BCK83479.1"/>
    <property type="molecule type" value="Genomic_DNA"/>
</dbReference>
<name>A0A810Q588_9FIRM</name>
<organism evidence="1 2">
    <name type="scientific">Pusillibacter faecalis</name>
    <dbReference type="NCBI Taxonomy" id="2714358"/>
    <lineage>
        <taxon>Bacteria</taxon>
        <taxon>Bacillati</taxon>
        <taxon>Bacillota</taxon>
        <taxon>Clostridia</taxon>
        <taxon>Eubacteriales</taxon>
        <taxon>Oscillospiraceae</taxon>
        <taxon>Pusillibacter</taxon>
    </lineage>
</organism>
<protein>
    <submittedName>
        <fullName evidence="1">Uncharacterized protein</fullName>
    </submittedName>
</protein>
<dbReference type="KEGG" id="pfaa:MM59RIKEN_07980"/>
<dbReference type="AlphaFoldDB" id="A0A810Q588"/>
<reference evidence="1" key="1">
    <citation type="submission" date="2020-09" db="EMBL/GenBank/DDBJ databases">
        <title>New species isolated from human feces.</title>
        <authorList>
            <person name="Kitahara M."/>
            <person name="Shigeno Y."/>
            <person name="Shime M."/>
            <person name="Matsumoto Y."/>
            <person name="Nakamura S."/>
            <person name="Motooka D."/>
            <person name="Fukuoka S."/>
            <person name="Nishikawa H."/>
            <person name="Benno Y."/>
        </authorList>
    </citation>
    <scope>NUCLEOTIDE SEQUENCE</scope>
    <source>
        <strain evidence="1">MM59</strain>
    </source>
</reference>
<gene>
    <name evidence="1" type="ORF">MM59RIKEN_07980</name>
</gene>
<dbReference type="Proteomes" id="UP000679848">
    <property type="component" value="Chromosome"/>
</dbReference>
<evidence type="ECO:0000313" key="2">
    <source>
        <dbReference type="Proteomes" id="UP000679848"/>
    </source>
</evidence>
<accession>A0A810Q588</accession>
<dbReference type="SUPFAM" id="SSF57802">
    <property type="entry name" value="Rubredoxin-like"/>
    <property type="match status" value="1"/>
</dbReference>
<proteinExistence type="predicted"/>
<keyword evidence="2" id="KW-1185">Reference proteome</keyword>
<evidence type="ECO:0000313" key="1">
    <source>
        <dbReference type="EMBL" id="BCK83479.1"/>
    </source>
</evidence>
<sequence length="53" mass="6299">MYRCMICGLEFDHPLLVIRNEIVDSDGNRERQIKVVCPSCWMGEQYFENTEET</sequence>